<proteinExistence type="predicted"/>
<protein>
    <submittedName>
        <fullName evidence="1">Uncharacterized protein</fullName>
    </submittedName>
</protein>
<reference evidence="1 2" key="1">
    <citation type="journal article" date="2003" name="Proc. Natl. Acad. Sci. U.S.A.">
        <title>Complete genome sequence of the marine planctomycete Pirellula sp. strain 1.</title>
        <authorList>
            <person name="Gloeckner F.O."/>
            <person name="Kube M."/>
            <person name="Bauer M."/>
            <person name="Teeling H."/>
            <person name="Lombardot T."/>
            <person name="Ludwig W."/>
            <person name="Gade D."/>
            <person name="Beck A."/>
            <person name="Borzym K."/>
            <person name="Heitmann K."/>
            <person name="Rabus R."/>
            <person name="Schlesner H."/>
            <person name="Amann R."/>
            <person name="Reinhardt R."/>
        </authorList>
    </citation>
    <scope>NUCLEOTIDE SEQUENCE [LARGE SCALE GENOMIC DNA]</scope>
    <source>
        <strain evidence="2">DSM 10527 / NCIMB 13988 / SH1</strain>
    </source>
</reference>
<dbReference type="EnsemblBacteria" id="CAD78256">
    <property type="protein sequence ID" value="CAD78256"/>
    <property type="gene ID" value="RB5052"/>
</dbReference>
<dbReference type="Proteomes" id="UP000001025">
    <property type="component" value="Chromosome"/>
</dbReference>
<organism evidence="1 2">
    <name type="scientific">Rhodopirellula baltica (strain DSM 10527 / NCIMB 13988 / SH1)</name>
    <dbReference type="NCBI Taxonomy" id="243090"/>
    <lineage>
        <taxon>Bacteria</taxon>
        <taxon>Pseudomonadati</taxon>
        <taxon>Planctomycetota</taxon>
        <taxon>Planctomycetia</taxon>
        <taxon>Pirellulales</taxon>
        <taxon>Pirellulaceae</taxon>
        <taxon>Rhodopirellula</taxon>
    </lineage>
</organism>
<dbReference type="KEGG" id="rba:RB5052"/>
<dbReference type="AlphaFoldDB" id="Q7UGS3"/>
<dbReference type="InParanoid" id="Q7UGS3"/>
<evidence type="ECO:0000313" key="2">
    <source>
        <dbReference type="Proteomes" id="UP000001025"/>
    </source>
</evidence>
<sequence length="56" mass="6277">MRCGIGGFRWFHESVCAGTIELISRGSRFRTNAVHFQDLATARNAMNPMTIKHAIV</sequence>
<keyword evidence="2" id="KW-1185">Reference proteome</keyword>
<name>Q7UGS3_RHOBA</name>
<dbReference type="HOGENOM" id="CLU_3011294_0_0_0"/>
<dbReference type="EMBL" id="BX294141">
    <property type="protein sequence ID" value="CAD78256.1"/>
    <property type="molecule type" value="Genomic_DNA"/>
</dbReference>
<gene>
    <name evidence="1" type="ordered locus">RB5052</name>
</gene>
<accession>Q7UGS3</accession>
<evidence type="ECO:0000313" key="1">
    <source>
        <dbReference type="EMBL" id="CAD78256.1"/>
    </source>
</evidence>